<feature type="compositionally biased region" description="Basic and acidic residues" evidence="2">
    <location>
        <begin position="378"/>
        <end position="405"/>
    </location>
</feature>
<feature type="compositionally biased region" description="Basic and acidic residues" evidence="2">
    <location>
        <begin position="355"/>
        <end position="371"/>
    </location>
</feature>
<gene>
    <name evidence="4" type="ORF">ABT404_54555</name>
</gene>
<dbReference type="SUPFAM" id="SSF75553">
    <property type="entry name" value="Smc hinge domain"/>
    <property type="match status" value="1"/>
</dbReference>
<feature type="region of interest" description="Disordered" evidence="2">
    <location>
        <begin position="330"/>
        <end position="405"/>
    </location>
</feature>
<dbReference type="Pfam" id="PF06470">
    <property type="entry name" value="SMC_hinge"/>
    <property type="match status" value="1"/>
</dbReference>
<dbReference type="SMART" id="SM00968">
    <property type="entry name" value="SMC_hinge"/>
    <property type="match status" value="1"/>
</dbReference>
<feature type="coiled-coil region" evidence="1">
    <location>
        <begin position="220"/>
        <end position="264"/>
    </location>
</feature>
<sequence length="405" mass="42330">AEAALTAAREAVTAAERKRAATQARHEALALGLRRKDGTGILLGARDRLTGILGPAAELLTVTPGHEVALAAAFGTAADAIAVTTPSSAADAIRLLRKQDGGRAALLLAGAPEAPRPDAPQSVAPQRGAGNGATSHDGAAPDHRPFTAPPSGHFAADLVRGPADLMPAVRRLLDGIVVVDTLEAAEDLVYRHPHLTAVTAEGDLLGAHFAHGGSAGAPSLLEVQASVDEAAAELEELAVRCEELSEAQESAQALRKESAALVEELGERRRAADREKSAVAQQLGRLAGQARGAAGEAERSTAAAARAQDSLDKALEEVEILAERLAVAEEMPVEEEPDTSARDRLAADGANARQTEMEARLQVRTHEERVKGLAGRADSLDRAARAERDARARAEQRRARLRHEA</sequence>
<comment type="caution">
    <text evidence="4">The sequence shown here is derived from an EMBL/GenBank/DDBJ whole genome shotgun (WGS) entry which is preliminary data.</text>
</comment>
<dbReference type="Proteomes" id="UP001474181">
    <property type="component" value="Unassembled WGS sequence"/>
</dbReference>
<reference evidence="4 5" key="1">
    <citation type="submission" date="2024-06" db="EMBL/GenBank/DDBJ databases">
        <title>The Natural Products Discovery Center: Release of the First 8490 Sequenced Strains for Exploring Actinobacteria Biosynthetic Diversity.</title>
        <authorList>
            <person name="Kalkreuter E."/>
            <person name="Kautsar S.A."/>
            <person name="Yang D."/>
            <person name="Bader C.D."/>
            <person name="Teijaro C.N."/>
            <person name="Fluegel L."/>
            <person name="Davis C.M."/>
            <person name="Simpson J.R."/>
            <person name="Lauterbach L."/>
            <person name="Steele A.D."/>
            <person name="Gui C."/>
            <person name="Meng S."/>
            <person name="Li G."/>
            <person name="Viehrig K."/>
            <person name="Ye F."/>
            <person name="Su P."/>
            <person name="Kiefer A.F."/>
            <person name="Nichols A."/>
            <person name="Cepeda A.J."/>
            <person name="Yan W."/>
            <person name="Fan B."/>
            <person name="Jiang Y."/>
            <person name="Adhikari A."/>
            <person name="Zheng C.-J."/>
            <person name="Schuster L."/>
            <person name="Cowan T.M."/>
            <person name="Smanski M.J."/>
            <person name="Chevrette M.G."/>
            <person name="De Carvalho L.P.S."/>
            <person name="Shen B."/>
        </authorList>
    </citation>
    <scope>NUCLEOTIDE SEQUENCE [LARGE SCALE GENOMIC DNA]</scope>
    <source>
        <strain evidence="4 5">NPDC000234</strain>
    </source>
</reference>
<dbReference type="InterPro" id="IPR010935">
    <property type="entry name" value="SMC_hinge"/>
</dbReference>
<organism evidence="4 5">
    <name type="scientific">Streptomyces hyaluromycini</name>
    <dbReference type="NCBI Taxonomy" id="1377993"/>
    <lineage>
        <taxon>Bacteria</taxon>
        <taxon>Bacillati</taxon>
        <taxon>Actinomycetota</taxon>
        <taxon>Actinomycetes</taxon>
        <taxon>Kitasatosporales</taxon>
        <taxon>Streptomycetaceae</taxon>
        <taxon>Streptomyces</taxon>
    </lineage>
</organism>
<proteinExistence type="predicted"/>
<feature type="domain" description="SMC hinge" evidence="3">
    <location>
        <begin position="50"/>
        <end position="189"/>
    </location>
</feature>
<dbReference type="InterPro" id="IPR036277">
    <property type="entry name" value="SMC_hinge_sf"/>
</dbReference>
<feature type="region of interest" description="Disordered" evidence="2">
    <location>
        <begin position="111"/>
        <end position="153"/>
    </location>
</feature>
<protein>
    <submittedName>
        <fullName evidence="4">Chromosome segregation protein SMC</fullName>
    </submittedName>
</protein>
<evidence type="ECO:0000259" key="3">
    <source>
        <dbReference type="SMART" id="SM00968"/>
    </source>
</evidence>
<dbReference type="PANTHER" id="PTHR18937">
    <property type="entry name" value="STRUCTURAL MAINTENANCE OF CHROMOSOMES SMC FAMILY MEMBER"/>
    <property type="match status" value="1"/>
</dbReference>
<feature type="non-terminal residue" evidence="4">
    <location>
        <position position="405"/>
    </location>
</feature>
<evidence type="ECO:0000256" key="2">
    <source>
        <dbReference type="SAM" id="MobiDB-lite"/>
    </source>
</evidence>
<evidence type="ECO:0000256" key="1">
    <source>
        <dbReference type="SAM" id="Coils"/>
    </source>
</evidence>
<feature type="non-terminal residue" evidence="4">
    <location>
        <position position="1"/>
    </location>
</feature>
<evidence type="ECO:0000313" key="5">
    <source>
        <dbReference type="Proteomes" id="UP001474181"/>
    </source>
</evidence>
<dbReference type="EMBL" id="JBEPEK010001206">
    <property type="protein sequence ID" value="MER7188388.1"/>
    <property type="molecule type" value="Genomic_DNA"/>
</dbReference>
<keyword evidence="1" id="KW-0175">Coiled coil</keyword>
<dbReference type="Gene3D" id="1.20.1060.20">
    <property type="match status" value="1"/>
</dbReference>
<evidence type="ECO:0000313" key="4">
    <source>
        <dbReference type="EMBL" id="MER7188388.1"/>
    </source>
</evidence>
<keyword evidence="5" id="KW-1185">Reference proteome</keyword>
<dbReference type="Gene3D" id="3.30.70.1620">
    <property type="match status" value="1"/>
</dbReference>
<name>A0ABV1XHC9_9ACTN</name>
<accession>A0ABV1XHC9</accession>